<feature type="region of interest" description="Disordered" evidence="1">
    <location>
        <begin position="96"/>
        <end position="123"/>
    </location>
</feature>
<organism evidence="2 3">
    <name type="scientific">Ambispora gerdemannii</name>
    <dbReference type="NCBI Taxonomy" id="144530"/>
    <lineage>
        <taxon>Eukaryota</taxon>
        <taxon>Fungi</taxon>
        <taxon>Fungi incertae sedis</taxon>
        <taxon>Mucoromycota</taxon>
        <taxon>Glomeromycotina</taxon>
        <taxon>Glomeromycetes</taxon>
        <taxon>Archaeosporales</taxon>
        <taxon>Ambisporaceae</taxon>
        <taxon>Ambispora</taxon>
    </lineage>
</organism>
<protein>
    <submittedName>
        <fullName evidence="2">8405_t:CDS:1</fullName>
    </submittedName>
</protein>
<name>A0A9N9B8F6_9GLOM</name>
<dbReference type="EMBL" id="CAJVPL010001142">
    <property type="protein sequence ID" value="CAG8555071.1"/>
    <property type="molecule type" value="Genomic_DNA"/>
</dbReference>
<dbReference type="Proteomes" id="UP000789831">
    <property type="component" value="Unassembled WGS sequence"/>
</dbReference>
<dbReference type="OrthoDB" id="10675976at2759"/>
<evidence type="ECO:0000313" key="2">
    <source>
        <dbReference type="EMBL" id="CAG8555071.1"/>
    </source>
</evidence>
<gene>
    <name evidence="2" type="ORF">AGERDE_LOCUS6866</name>
</gene>
<reference evidence="2" key="1">
    <citation type="submission" date="2021-06" db="EMBL/GenBank/DDBJ databases">
        <authorList>
            <person name="Kallberg Y."/>
            <person name="Tangrot J."/>
            <person name="Rosling A."/>
        </authorList>
    </citation>
    <scope>NUCLEOTIDE SEQUENCE</scope>
    <source>
        <strain evidence="2">MT106</strain>
    </source>
</reference>
<keyword evidence="3" id="KW-1185">Reference proteome</keyword>
<feature type="non-terminal residue" evidence="2">
    <location>
        <position position="1"/>
    </location>
</feature>
<comment type="caution">
    <text evidence="2">The sequence shown here is derived from an EMBL/GenBank/DDBJ whole genome shotgun (WGS) entry which is preliminary data.</text>
</comment>
<evidence type="ECO:0000313" key="3">
    <source>
        <dbReference type="Proteomes" id="UP000789831"/>
    </source>
</evidence>
<dbReference type="AlphaFoldDB" id="A0A9N9B8F6"/>
<feature type="compositionally biased region" description="Low complexity" evidence="1">
    <location>
        <begin position="113"/>
        <end position="123"/>
    </location>
</feature>
<accession>A0A9N9B8F6</accession>
<sequence>PYPGVKDREKLDKLADYGNKILALIFVEDKLLAAEELLKKSGVDNEEYQELISSCNEIITVSESGDEYAKEILSLEKDGKKYSKLITDAISELEKKIGGRQEESEENLGAGGSSSSSNGGSANEVVEKLKNDAEDYYIKKADIRERGDIVNIMNHVNGDLIPAINKLSEADNLVKAIEIPLDIITGRGDAGIIINNGQEESLGDRHFASYNIEPVTISLTNGNDIVINRVLLNYRRDNFDPYACRNEEEKDLALRAEIPGFVDENDIDNDRMIGESKIVQIGSASYELGVYDDYTLTAADGQKFYFSERSLSALLSEARCLSRTSHGGHTNPEVFRYIVNDIKEHPEFCKLAMEEQEKIDNELQTLLSLIIAKEHKKNLSSSELVISQLEECRQLLTDIQTILTKNEDNIAEFLTSEEKERIKISLNNAPQILKEIINDNGRLFDKACLVNEYLEYYDIDNLKVGELATARQFYKEFKGTLEEEVKNEIKSELKSAVGLKRSLEELNTAAMKPDVTYQELNWSWIDYLSKRLPKKKNNGYQAPKFAGTLGGKDGKLDKELIKLTEKIDNLKRWEQGADVEIAEYPPYTQPSAEPVYYRGFRRVYRGKEAVKKELERIKRLAKKNADDYEKAEQKINSILIKDINNGYDKITPYITGFENGSAPATFGLDLEAIEEDIKKLKKNIPQDYDSSNRSLSEENLSLVQQKVFANNKDLSLNRLLWLEKKYYLEKNKEELNGVELAAIEGVKEIKK</sequence>
<proteinExistence type="predicted"/>
<evidence type="ECO:0000256" key="1">
    <source>
        <dbReference type="SAM" id="MobiDB-lite"/>
    </source>
</evidence>